<evidence type="ECO:0000313" key="6">
    <source>
        <dbReference type="Proteomes" id="UP000002009"/>
    </source>
</evidence>
<feature type="coiled-coil region" evidence="2">
    <location>
        <begin position="192"/>
        <end position="247"/>
    </location>
</feature>
<dbReference type="EMBL" id="CP001330">
    <property type="protein sequence ID" value="ACO66557.1"/>
    <property type="molecule type" value="Genomic_DNA"/>
</dbReference>
<dbReference type="GeneID" id="8247420"/>
<feature type="compositionally biased region" description="Acidic residues" evidence="3">
    <location>
        <begin position="294"/>
        <end position="328"/>
    </location>
</feature>
<evidence type="ECO:0000256" key="3">
    <source>
        <dbReference type="SAM" id="MobiDB-lite"/>
    </source>
</evidence>
<dbReference type="KEGG" id="mis:MICPUN_62665"/>
<evidence type="ECO:0000256" key="2">
    <source>
        <dbReference type="SAM" id="Coils"/>
    </source>
</evidence>
<feature type="region of interest" description="Disordered" evidence="3">
    <location>
        <begin position="1"/>
        <end position="65"/>
    </location>
</feature>
<dbReference type="InterPro" id="IPR032755">
    <property type="entry name" value="TSNAXIP1_N"/>
</dbReference>
<feature type="region of interest" description="Disordered" evidence="3">
    <location>
        <begin position="277"/>
        <end position="328"/>
    </location>
</feature>
<evidence type="ECO:0000313" key="5">
    <source>
        <dbReference type="EMBL" id="ACO66557.1"/>
    </source>
</evidence>
<name>C1EEL5_MICCC</name>
<dbReference type="InParanoid" id="C1EEL5"/>
<organism evidence="5 6">
    <name type="scientific">Micromonas commoda (strain RCC299 / NOUM17 / CCMP2709)</name>
    <name type="common">Picoplanktonic green alga</name>
    <dbReference type="NCBI Taxonomy" id="296587"/>
    <lineage>
        <taxon>Eukaryota</taxon>
        <taxon>Viridiplantae</taxon>
        <taxon>Chlorophyta</taxon>
        <taxon>Mamiellophyceae</taxon>
        <taxon>Mamiellales</taxon>
        <taxon>Mamiellaceae</taxon>
        <taxon>Micromonas</taxon>
    </lineage>
</organism>
<dbReference type="RefSeq" id="XP_002505299.1">
    <property type="nucleotide sequence ID" value="XM_002505253.1"/>
</dbReference>
<feature type="compositionally biased region" description="Low complexity" evidence="3">
    <location>
        <begin position="16"/>
        <end position="41"/>
    </location>
</feature>
<reference evidence="5 6" key="1">
    <citation type="journal article" date="2009" name="Science">
        <title>Green evolution and dynamic adaptations revealed by genomes of the marine picoeukaryotes Micromonas.</title>
        <authorList>
            <person name="Worden A.Z."/>
            <person name="Lee J.H."/>
            <person name="Mock T."/>
            <person name="Rouze P."/>
            <person name="Simmons M.P."/>
            <person name="Aerts A.L."/>
            <person name="Allen A.E."/>
            <person name="Cuvelier M.L."/>
            <person name="Derelle E."/>
            <person name="Everett M.V."/>
            <person name="Foulon E."/>
            <person name="Grimwood J."/>
            <person name="Gundlach H."/>
            <person name="Henrissat B."/>
            <person name="Napoli C."/>
            <person name="McDonald S.M."/>
            <person name="Parker M.S."/>
            <person name="Rombauts S."/>
            <person name="Salamov A."/>
            <person name="Von Dassow P."/>
            <person name="Badger J.H."/>
            <person name="Coutinho P.M."/>
            <person name="Demir E."/>
            <person name="Dubchak I."/>
            <person name="Gentemann C."/>
            <person name="Eikrem W."/>
            <person name="Gready J.E."/>
            <person name="John U."/>
            <person name="Lanier W."/>
            <person name="Lindquist E.A."/>
            <person name="Lucas S."/>
            <person name="Mayer K.F."/>
            <person name="Moreau H."/>
            <person name="Not F."/>
            <person name="Otillar R."/>
            <person name="Panaud O."/>
            <person name="Pangilinan J."/>
            <person name="Paulsen I."/>
            <person name="Piegu B."/>
            <person name="Poliakov A."/>
            <person name="Robbens S."/>
            <person name="Schmutz J."/>
            <person name="Toulza E."/>
            <person name="Wyss T."/>
            <person name="Zelensky A."/>
            <person name="Zhou K."/>
            <person name="Armbrust E.V."/>
            <person name="Bhattacharya D."/>
            <person name="Goodenough U.W."/>
            <person name="Van de Peer Y."/>
            <person name="Grigoriev I.V."/>
        </authorList>
    </citation>
    <scope>NUCLEOTIDE SEQUENCE [LARGE SCALE GENOMIC DNA]</scope>
    <source>
        <strain evidence="6">RCC299 / NOUM17</strain>
    </source>
</reference>
<sequence>MADDAYGYVGSPGKPQPRTGGSRPGPRGLALSSAAAQTATLGRSRATPPGSPGGGGGGEHTNGYYEVYPRGGGRKPALLVQLESLLAEQLRLSEKLASVKGGIHGADYRDESGALALEAHRAVFDAFINAFTTYRPLLTKVKEHYDRALDRALRSEHENVQMRSELKAMELRKGREVETARAEAIATAATFRGDVQQRLAKQTARAEEAEKERDEARAEIARLVEELEETRAKCAEAVEERRVLKEAALKESSWAQDPAMESMMALSVGPVPKNFPRADATLVDGEGGLSAPTEDAEGGEEEGEKAEAAVEDAEAAPEGEAETETKDE</sequence>
<gene>
    <name evidence="5" type="ORF">MICPUN_62665</name>
</gene>
<protein>
    <recommendedName>
        <fullName evidence="4">Translin-associated factor X-interacting protein 1 N-terminal domain-containing protein</fullName>
    </recommendedName>
</protein>
<proteinExistence type="predicted"/>
<keyword evidence="1 2" id="KW-0175">Coiled coil</keyword>
<dbReference type="Pfam" id="PF15739">
    <property type="entry name" value="TSNAXIP1_N"/>
    <property type="match status" value="1"/>
</dbReference>
<dbReference type="OrthoDB" id="261426at2759"/>
<evidence type="ECO:0000259" key="4">
    <source>
        <dbReference type="Pfam" id="PF15739"/>
    </source>
</evidence>
<dbReference type="eggNOG" id="ENOG502R8GR">
    <property type="taxonomic scope" value="Eukaryota"/>
</dbReference>
<accession>C1EEL5</accession>
<feature type="domain" description="Translin-associated factor X-interacting protein 1 N-terminal" evidence="4">
    <location>
        <begin position="112"/>
        <end position="180"/>
    </location>
</feature>
<keyword evidence="6" id="KW-1185">Reference proteome</keyword>
<dbReference type="OMA" id="DPAMESM"/>
<dbReference type="Proteomes" id="UP000002009">
    <property type="component" value="Chromosome 11"/>
</dbReference>
<dbReference type="AlphaFoldDB" id="C1EEL5"/>
<evidence type="ECO:0000256" key="1">
    <source>
        <dbReference type="ARBA" id="ARBA00023054"/>
    </source>
</evidence>